<name>A0AAN6PNG5_9PEZI</name>
<proteinExistence type="predicted"/>
<evidence type="ECO:0000313" key="2">
    <source>
        <dbReference type="EMBL" id="KAK4042359.1"/>
    </source>
</evidence>
<feature type="region of interest" description="Disordered" evidence="1">
    <location>
        <begin position="1"/>
        <end position="40"/>
    </location>
</feature>
<dbReference type="AlphaFoldDB" id="A0AAN6PNG5"/>
<gene>
    <name evidence="2" type="ORF">C8A01DRAFT_33565</name>
</gene>
<comment type="caution">
    <text evidence="2">The sequence shown here is derived from an EMBL/GenBank/DDBJ whole genome shotgun (WGS) entry which is preliminary data.</text>
</comment>
<sequence>MESMGRIMIPRSANPVCGQRSEPAYKPKKGKRKAEPVDQEEAKKQKKCRWCRFRRVFFRWLEPAGSICIPPTPYRPDCLTGRSIDRNEWEVVQGNFPGPLNRYYTPDDPAKPEAYMYMAHDESQRLVPIPQYQQRYDDDNLPPYKWARLSNLPTPVVVDDSWPSLLAAQREKARLLETQSYVSSRIAEIDRKVGAVMDTKQKRDPDLQIRFVQAQMQGALFAVGLSDDARRTYEDVRAGRPVDPAEVGWLCELDKLFVLRERLSSLSLLSPPPAY</sequence>
<reference evidence="3" key="1">
    <citation type="journal article" date="2023" name="Mol. Phylogenet. Evol.">
        <title>Genome-scale phylogeny and comparative genomics of the fungal order Sordariales.</title>
        <authorList>
            <person name="Hensen N."/>
            <person name="Bonometti L."/>
            <person name="Westerberg I."/>
            <person name="Brannstrom I.O."/>
            <person name="Guillou S."/>
            <person name="Cros-Aarteil S."/>
            <person name="Calhoun S."/>
            <person name="Haridas S."/>
            <person name="Kuo A."/>
            <person name="Mondo S."/>
            <person name="Pangilinan J."/>
            <person name="Riley R."/>
            <person name="LaButti K."/>
            <person name="Andreopoulos B."/>
            <person name="Lipzen A."/>
            <person name="Chen C."/>
            <person name="Yan M."/>
            <person name="Daum C."/>
            <person name="Ng V."/>
            <person name="Clum A."/>
            <person name="Steindorff A."/>
            <person name="Ohm R.A."/>
            <person name="Martin F."/>
            <person name="Silar P."/>
            <person name="Natvig D.O."/>
            <person name="Lalanne C."/>
            <person name="Gautier V."/>
            <person name="Ament-Velasquez S.L."/>
            <person name="Kruys A."/>
            <person name="Hutchinson M.I."/>
            <person name="Powell A.J."/>
            <person name="Barry K."/>
            <person name="Miller A.N."/>
            <person name="Grigoriev I.V."/>
            <person name="Debuchy R."/>
            <person name="Gladieux P."/>
            <person name="Hiltunen Thoren M."/>
            <person name="Johannesson H."/>
        </authorList>
    </citation>
    <scope>NUCLEOTIDE SEQUENCE [LARGE SCALE GENOMIC DNA]</scope>
    <source>
        <strain evidence="3">CBS 284.82</strain>
    </source>
</reference>
<dbReference type="EMBL" id="MU854342">
    <property type="protein sequence ID" value="KAK4042359.1"/>
    <property type="molecule type" value="Genomic_DNA"/>
</dbReference>
<dbReference type="Proteomes" id="UP001303115">
    <property type="component" value="Unassembled WGS sequence"/>
</dbReference>
<accession>A0AAN6PNG5</accession>
<keyword evidence="3" id="KW-1185">Reference proteome</keyword>
<protein>
    <submittedName>
        <fullName evidence="2">Uncharacterized protein</fullName>
    </submittedName>
</protein>
<organism evidence="2 3">
    <name type="scientific">Parachaetomium inaequale</name>
    <dbReference type="NCBI Taxonomy" id="2588326"/>
    <lineage>
        <taxon>Eukaryota</taxon>
        <taxon>Fungi</taxon>
        <taxon>Dikarya</taxon>
        <taxon>Ascomycota</taxon>
        <taxon>Pezizomycotina</taxon>
        <taxon>Sordariomycetes</taxon>
        <taxon>Sordariomycetidae</taxon>
        <taxon>Sordariales</taxon>
        <taxon>Chaetomiaceae</taxon>
        <taxon>Parachaetomium</taxon>
    </lineage>
</organism>
<evidence type="ECO:0000313" key="3">
    <source>
        <dbReference type="Proteomes" id="UP001303115"/>
    </source>
</evidence>
<evidence type="ECO:0000256" key="1">
    <source>
        <dbReference type="SAM" id="MobiDB-lite"/>
    </source>
</evidence>